<dbReference type="Proteomes" id="UP001060085">
    <property type="component" value="Linkage Group LG03"/>
</dbReference>
<sequence length="371" mass="39879">MEFGTGSSSSSSSSSSDLLNGLKFGKKIYFEDAGAGGLAKPGSRSETGRPPPAPAKKGRGGMVQGGQPPRCQVEGCKVDLSDAKAYYSRHKVCGMHSKSPKVIVSGLEQRFCQQCSRFHLLPEFDQGKRSCRRRLAGHNERRRKPPPGSFLSSRYGSLSSAFFENNTRGGSFLMDFSAYPTLTGRDSWPNARSAEQAVGNETSVTGKFPPHAWQSNPENPSSGLLPQDSASRTTYLESSIPSGECFAGISDSSRALSLLSTQPWGSRNRSLGLGVNGFINNNGTPMVQSSGSHGEAINHFSSSLWGLKGDESNSNAHEIPPDLGLGQISQPVSSQYSGDLDVAPPENGREFLELDHSRAYDSSIHDMHWSL</sequence>
<reference evidence="2" key="1">
    <citation type="journal article" date="2023" name="Nat. Plants">
        <title>Single-cell RNA sequencing provides a high-resolution roadmap for understanding the multicellular compartmentation of specialized metabolism.</title>
        <authorList>
            <person name="Sun S."/>
            <person name="Shen X."/>
            <person name="Li Y."/>
            <person name="Li Y."/>
            <person name="Wang S."/>
            <person name="Li R."/>
            <person name="Zhang H."/>
            <person name="Shen G."/>
            <person name="Guo B."/>
            <person name="Wei J."/>
            <person name="Xu J."/>
            <person name="St-Pierre B."/>
            <person name="Chen S."/>
            <person name="Sun C."/>
        </authorList>
    </citation>
    <scope>NUCLEOTIDE SEQUENCE [LARGE SCALE GENOMIC DNA]</scope>
</reference>
<gene>
    <name evidence="1" type="ORF">M9H77_11907</name>
</gene>
<proteinExistence type="predicted"/>
<organism evidence="1 2">
    <name type="scientific">Catharanthus roseus</name>
    <name type="common">Madagascar periwinkle</name>
    <name type="synonym">Vinca rosea</name>
    <dbReference type="NCBI Taxonomy" id="4058"/>
    <lineage>
        <taxon>Eukaryota</taxon>
        <taxon>Viridiplantae</taxon>
        <taxon>Streptophyta</taxon>
        <taxon>Embryophyta</taxon>
        <taxon>Tracheophyta</taxon>
        <taxon>Spermatophyta</taxon>
        <taxon>Magnoliopsida</taxon>
        <taxon>eudicotyledons</taxon>
        <taxon>Gunneridae</taxon>
        <taxon>Pentapetalae</taxon>
        <taxon>asterids</taxon>
        <taxon>lamiids</taxon>
        <taxon>Gentianales</taxon>
        <taxon>Apocynaceae</taxon>
        <taxon>Rauvolfioideae</taxon>
        <taxon>Vinceae</taxon>
        <taxon>Catharanthinae</taxon>
        <taxon>Catharanthus</taxon>
    </lineage>
</organism>
<evidence type="ECO:0000313" key="2">
    <source>
        <dbReference type="Proteomes" id="UP001060085"/>
    </source>
</evidence>
<dbReference type="EMBL" id="CM044703">
    <property type="protein sequence ID" value="KAI5671543.1"/>
    <property type="molecule type" value="Genomic_DNA"/>
</dbReference>
<name>A0ACC0BG36_CATRO</name>
<evidence type="ECO:0000313" key="1">
    <source>
        <dbReference type="EMBL" id="KAI5671543.1"/>
    </source>
</evidence>
<keyword evidence="2" id="KW-1185">Reference proteome</keyword>
<protein>
    <submittedName>
        <fullName evidence="1">Uncharacterized protein</fullName>
    </submittedName>
</protein>
<accession>A0ACC0BG36</accession>
<comment type="caution">
    <text evidence="1">The sequence shown here is derived from an EMBL/GenBank/DDBJ whole genome shotgun (WGS) entry which is preliminary data.</text>
</comment>